<protein>
    <recommendedName>
        <fullName evidence="1">Methyltransferase domain-containing protein</fullName>
    </recommendedName>
</protein>
<dbReference type="Proteomes" id="UP001500943">
    <property type="component" value="Unassembled WGS sequence"/>
</dbReference>
<organism evidence="2 3">
    <name type="scientific">Rhodoglobus aureus</name>
    <dbReference type="NCBI Taxonomy" id="191497"/>
    <lineage>
        <taxon>Bacteria</taxon>
        <taxon>Bacillati</taxon>
        <taxon>Actinomycetota</taxon>
        <taxon>Actinomycetes</taxon>
        <taxon>Micrococcales</taxon>
        <taxon>Microbacteriaceae</taxon>
        <taxon>Rhodoglobus</taxon>
    </lineage>
</organism>
<evidence type="ECO:0000313" key="2">
    <source>
        <dbReference type="EMBL" id="GAA1212128.1"/>
    </source>
</evidence>
<name>A0ABN1VK44_9MICO</name>
<dbReference type="PANTHER" id="PTHR43861:SF1">
    <property type="entry name" value="TRANS-ACONITATE 2-METHYLTRANSFERASE"/>
    <property type="match status" value="1"/>
</dbReference>
<dbReference type="InterPro" id="IPR025714">
    <property type="entry name" value="Methyltranfer_dom"/>
</dbReference>
<dbReference type="CDD" id="cd02440">
    <property type="entry name" value="AdoMet_MTases"/>
    <property type="match status" value="1"/>
</dbReference>
<evidence type="ECO:0000259" key="1">
    <source>
        <dbReference type="Pfam" id="PF13847"/>
    </source>
</evidence>
<evidence type="ECO:0000313" key="3">
    <source>
        <dbReference type="Proteomes" id="UP001500943"/>
    </source>
</evidence>
<dbReference type="EMBL" id="BAAAKW010000017">
    <property type="protein sequence ID" value="GAA1212128.1"/>
    <property type="molecule type" value="Genomic_DNA"/>
</dbReference>
<dbReference type="Gene3D" id="3.40.50.150">
    <property type="entry name" value="Vaccinia Virus protein VP39"/>
    <property type="match status" value="1"/>
</dbReference>
<feature type="domain" description="Methyltransferase" evidence="1">
    <location>
        <begin position="38"/>
        <end position="153"/>
    </location>
</feature>
<dbReference type="InterPro" id="IPR029063">
    <property type="entry name" value="SAM-dependent_MTases_sf"/>
</dbReference>
<proteinExistence type="predicted"/>
<reference evidence="2 3" key="1">
    <citation type="journal article" date="2019" name="Int. J. Syst. Evol. Microbiol.">
        <title>The Global Catalogue of Microorganisms (GCM) 10K type strain sequencing project: providing services to taxonomists for standard genome sequencing and annotation.</title>
        <authorList>
            <consortium name="The Broad Institute Genomics Platform"/>
            <consortium name="The Broad Institute Genome Sequencing Center for Infectious Disease"/>
            <person name="Wu L."/>
            <person name="Ma J."/>
        </authorList>
    </citation>
    <scope>NUCLEOTIDE SEQUENCE [LARGE SCALE GENOMIC DNA]</scope>
    <source>
        <strain evidence="2 3">JCM 12762</strain>
    </source>
</reference>
<dbReference type="SUPFAM" id="SSF53335">
    <property type="entry name" value="S-adenosyl-L-methionine-dependent methyltransferases"/>
    <property type="match status" value="1"/>
</dbReference>
<dbReference type="PANTHER" id="PTHR43861">
    <property type="entry name" value="TRANS-ACONITATE 2-METHYLTRANSFERASE-RELATED"/>
    <property type="match status" value="1"/>
</dbReference>
<keyword evidence="3" id="KW-1185">Reference proteome</keyword>
<comment type="caution">
    <text evidence="2">The sequence shown here is derived from an EMBL/GenBank/DDBJ whole genome shotgun (WGS) entry which is preliminary data.</text>
</comment>
<sequence>MAWKKYRFGTRFYDALSGEWAVYRAGRVAGIELMGLRAGDTVLDLGCGTGLSFELLVNAVGPPGHVIGVDASAQMLQVAAKRAVRNGWTNVRVVQADATKLSAEDLADEGATPQIDAVFSAYALSVMGNHPTVLERATRLLVPGGRVGIVDMQRPVGAAAIFTPLARLACAMGGADIEAHPWEWLTQRANNVKQTSRRGGHIQAVTGTLK</sequence>
<dbReference type="Pfam" id="PF13847">
    <property type="entry name" value="Methyltransf_31"/>
    <property type="match status" value="1"/>
</dbReference>
<gene>
    <name evidence="2" type="ORF">GCM10009655_09180</name>
</gene>
<dbReference type="RefSeq" id="WP_343923598.1">
    <property type="nucleotide sequence ID" value="NZ_BAAAKW010000017.1"/>
</dbReference>
<accession>A0ABN1VK44</accession>